<evidence type="ECO:0000256" key="10">
    <source>
        <dbReference type="SAM" id="Phobius"/>
    </source>
</evidence>
<keyword evidence="6 10" id="KW-0472">Membrane</keyword>
<feature type="transmembrane region" description="Helical" evidence="10">
    <location>
        <begin position="166"/>
        <end position="186"/>
    </location>
</feature>
<dbReference type="InterPro" id="IPR042355">
    <property type="entry name" value="IGFLR1"/>
</dbReference>
<keyword evidence="5 10" id="KW-1133">Transmembrane helix</keyword>
<evidence type="ECO:0000313" key="13">
    <source>
        <dbReference type="RefSeq" id="XP_007953043.1"/>
    </source>
</evidence>
<dbReference type="RefSeq" id="XP_007953043.1">
    <property type="nucleotide sequence ID" value="XM_007954852.1"/>
</dbReference>
<evidence type="ECO:0000256" key="3">
    <source>
        <dbReference type="ARBA" id="ARBA00022692"/>
    </source>
</evidence>
<evidence type="ECO:0000256" key="2">
    <source>
        <dbReference type="ARBA" id="ARBA00022475"/>
    </source>
</evidence>
<keyword evidence="3 10" id="KW-0812">Transmembrane</keyword>
<name>A0A8B7AYN0_ORYAF</name>
<dbReference type="GO" id="GO:0005886">
    <property type="term" value="C:plasma membrane"/>
    <property type="evidence" value="ECO:0007669"/>
    <property type="project" value="UniProtKB-SubCell"/>
</dbReference>
<evidence type="ECO:0000256" key="7">
    <source>
        <dbReference type="ARBA" id="ARBA00023170"/>
    </source>
</evidence>
<feature type="chain" id="PRO_5034974266" description="IGF-like family receptor 1" evidence="11">
    <location>
        <begin position="22"/>
        <end position="349"/>
    </location>
</feature>
<evidence type="ECO:0000256" key="1">
    <source>
        <dbReference type="ARBA" id="ARBA00004162"/>
    </source>
</evidence>
<protein>
    <recommendedName>
        <fullName evidence="8">IGF-like family receptor 1</fullName>
    </recommendedName>
    <alternativeName>
        <fullName evidence="9">Transmembrane protein 149</fullName>
    </alternativeName>
</protein>
<comment type="subcellular location">
    <subcellularLocation>
        <location evidence="1">Cell membrane</location>
        <topology evidence="1">Single-pass membrane protein</topology>
    </subcellularLocation>
</comment>
<dbReference type="GeneID" id="103209080"/>
<dbReference type="PANTHER" id="PTHR14657">
    <property type="entry name" value="IGF-LIKE FAMILY RECEPTOR 1"/>
    <property type="match status" value="1"/>
</dbReference>
<evidence type="ECO:0000256" key="11">
    <source>
        <dbReference type="SAM" id="SignalP"/>
    </source>
</evidence>
<gene>
    <name evidence="13" type="primary">IGFLR1</name>
</gene>
<dbReference type="PANTHER" id="PTHR14657:SF2">
    <property type="entry name" value="IGF-LIKE FAMILY RECEPTOR 1"/>
    <property type="match status" value="1"/>
</dbReference>
<evidence type="ECO:0000256" key="8">
    <source>
        <dbReference type="ARBA" id="ARBA00074274"/>
    </source>
</evidence>
<dbReference type="Gene3D" id="1.10.533.10">
    <property type="entry name" value="Death Domain, Fas"/>
    <property type="match status" value="1"/>
</dbReference>
<keyword evidence="7" id="KW-0675">Receptor</keyword>
<accession>A0A8B7AYN0</accession>
<reference evidence="13" key="1">
    <citation type="submission" date="2025-08" db="UniProtKB">
        <authorList>
            <consortium name="RefSeq"/>
        </authorList>
    </citation>
    <scope>IDENTIFICATION</scope>
</reference>
<dbReference type="Proteomes" id="UP000694850">
    <property type="component" value="Unplaced"/>
</dbReference>
<dbReference type="OrthoDB" id="8945565at2759"/>
<proteinExistence type="predicted"/>
<evidence type="ECO:0000256" key="5">
    <source>
        <dbReference type="ARBA" id="ARBA00022989"/>
    </source>
</evidence>
<evidence type="ECO:0000313" key="12">
    <source>
        <dbReference type="Proteomes" id="UP000694850"/>
    </source>
</evidence>
<dbReference type="AlphaFoldDB" id="A0A8B7AYN0"/>
<keyword evidence="2" id="KW-1003">Cell membrane</keyword>
<dbReference type="InterPro" id="IPR011029">
    <property type="entry name" value="DEATH-like_dom_sf"/>
</dbReference>
<dbReference type="CTD" id="79713"/>
<feature type="signal peptide" evidence="11">
    <location>
        <begin position="1"/>
        <end position="21"/>
    </location>
</feature>
<evidence type="ECO:0000256" key="4">
    <source>
        <dbReference type="ARBA" id="ARBA00022729"/>
    </source>
</evidence>
<keyword evidence="4 11" id="KW-0732">Signal</keyword>
<sequence length="349" mass="37396">MGPRFLLAAMLLPALGKPLKATRFCGYLEYWNPDNECCGRCLQRFGPPPCPDYEFTKNCGLDDFGNHLTYPFKECPPGQCNPDGAELCKPCGGGAPVAPAPAKSSGGTQKSCRQVPAKMPCPLSYTKPSVLSSQESSSPAISSLPWTSEHRHTPVGDVSLQALPSFVLPLVLVLVVTSSLILLLTVQRHCWRCNGKSMPLPYPGLVGSSRDTPFPLHSTQGSLKASKVGDAQDSLLPHLGTELQTLALEPLSHLLDELEVLEELIILLDPEAGPGGTMACGTTRHLAARYGLPAAWSTFAYSLRPSHSPLRALLEVVVAREPTACLGQFATHLAQLGRGDALQVLSKLR</sequence>
<evidence type="ECO:0000256" key="9">
    <source>
        <dbReference type="ARBA" id="ARBA00079991"/>
    </source>
</evidence>
<organism evidence="12 13">
    <name type="scientific">Orycteropus afer afer</name>
    <dbReference type="NCBI Taxonomy" id="1230840"/>
    <lineage>
        <taxon>Eukaryota</taxon>
        <taxon>Metazoa</taxon>
        <taxon>Chordata</taxon>
        <taxon>Craniata</taxon>
        <taxon>Vertebrata</taxon>
        <taxon>Euteleostomi</taxon>
        <taxon>Mammalia</taxon>
        <taxon>Eutheria</taxon>
        <taxon>Afrotheria</taxon>
        <taxon>Tubulidentata</taxon>
        <taxon>Orycteropodidae</taxon>
        <taxon>Orycteropus</taxon>
    </lineage>
</organism>
<dbReference type="FunFam" id="1.10.533.10:FF:000079">
    <property type="entry name" value="IGF like family receptor 1"/>
    <property type="match status" value="1"/>
</dbReference>
<keyword evidence="12" id="KW-1185">Reference proteome</keyword>
<evidence type="ECO:0000256" key="6">
    <source>
        <dbReference type="ARBA" id="ARBA00023136"/>
    </source>
</evidence>